<evidence type="ECO:0000313" key="1">
    <source>
        <dbReference type="EMBL" id="OGZ17881.1"/>
    </source>
</evidence>
<name>A0A1G2DXU6_9BACT</name>
<sequence length="71" mass="8642">MILFINILYHKKQRTGPRLLWKKGLTGYFKGCNIEAKETLLFINLVFYNYFGEKPRKRLRDLLKIKDLYFI</sequence>
<dbReference type="EMBL" id="MHLW01000022">
    <property type="protein sequence ID" value="OGZ17881.1"/>
    <property type="molecule type" value="Genomic_DNA"/>
</dbReference>
<reference evidence="1 2" key="1">
    <citation type="journal article" date="2016" name="Nat. Commun.">
        <title>Thousands of microbial genomes shed light on interconnected biogeochemical processes in an aquifer system.</title>
        <authorList>
            <person name="Anantharaman K."/>
            <person name="Brown C.T."/>
            <person name="Hug L.A."/>
            <person name="Sharon I."/>
            <person name="Castelle C.J."/>
            <person name="Probst A.J."/>
            <person name="Thomas B.C."/>
            <person name="Singh A."/>
            <person name="Wilkins M.J."/>
            <person name="Karaoz U."/>
            <person name="Brodie E.L."/>
            <person name="Williams K.H."/>
            <person name="Hubbard S.S."/>
            <person name="Banfield J.F."/>
        </authorList>
    </citation>
    <scope>NUCLEOTIDE SEQUENCE [LARGE SCALE GENOMIC DNA]</scope>
</reference>
<dbReference type="Proteomes" id="UP000178893">
    <property type="component" value="Unassembled WGS sequence"/>
</dbReference>
<gene>
    <name evidence="1" type="ORF">A2V72_02905</name>
</gene>
<accession>A0A1G2DXU6</accession>
<dbReference type="AlphaFoldDB" id="A0A1G2DXU6"/>
<protein>
    <submittedName>
        <fullName evidence="1">Uncharacterized protein</fullName>
    </submittedName>
</protein>
<evidence type="ECO:0000313" key="2">
    <source>
        <dbReference type="Proteomes" id="UP000178893"/>
    </source>
</evidence>
<proteinExistence type="predicted"/>
<organism evidence="1 2">
    <name type="scientific">Candidatus Nealsonbacteria bacterium RBG_13_37_56</name>
    <dbReference type="NCBI Taxonomy" id="1801661"/>
    <lineage>
        <taxon>Bacteria</taxon>
        <taxon>Candidatus Nealsoniibacteriota</taxon>
    </lineage>
</organism>
<comment type="caution">
    <text evidence="1">The sequence shown here is derived from an EMBL/GenBank/DDBJ whole genome shotgun (WGS) entry which is preliminary data.</text>
</comment>